<evidence type="ECO:0000313" key="3">
    <source>
        <dbReference type="Proteomes" id="UP001283361"/>
    </source>
</evidence>
<dbReference type="Proteomes" id="UP001283361">
    <property type="component" value="Unassembled WGS sequence"/>
</dbReference>
<organism evidence="2 3">
    <name type="scientific">Elysia crispata</name>
    <name type="common">lettuce slug</name>
    <dbReference type="NCBI Taxonomy" id="231223"/>
    <lineage>
        <taxon>Eukaryota</taxon>
        <taxon>Metazoa</taxon>
        <taxon>Spiralia</taxon>
        <taxon>Lophotrochozoa</taxon>
        <taxon>Mollusca</taxon>
        <taxon>Gastropoda</taxon>
        <taxon>Heterobranchia</taxon>
        <taxon>Euthyneura</taxon>
        <taxon>Panpulmonata</taxon>
        <taxon>Sacoglossa</taxon>
        <taxon>Placobranchoidea</taxon>
        <taxon>Plakobranchidae</taxon>
        <taxon>Elysia</taxon>
    </lineage>
</organism>
<gene>
    <name evidence="2" type="ORF">RRG08_054925</name>
</gene>
<feature type="region of interest" description="Disordered" evidence="1">
    <location>
        <begin position="1"/>
        <end position="48"/>
    </location>
</feature>
<accession>A0AAE0YTC7</accession>
<dbReference type="EMBL" id="JAWDGP010005485">
    <property type="protein sequence ID" value="KAK3756667.1"/>
    <property type="molecule type" value="Genomic_DNA"/>
</dbReference>
<reference evidence="2" key="1">
    <citation type="journal article" date="2023" name="G3 (Bethesda)">
        <title>A reference genome for the long-term kleptoplast-retaining sea slug Elysia crispata morphotype clarki.</title>
        <authorList>
            <person name="Eastman K.E."/>
            <person name="Pendleton A.L."/>
            <person name="Shaikh M.A."/>
            <person name="Suttiyut T."/>
            <person name="Ogas R."/>
            <person name="Tomko P."/>
            <person name="Gavelis G."/>
            <person name="Widhalm J.R."/>
            <person name="Wisecaver J.H."/>
        </authorList>
    </citation>
    <scope>NUCLEOTIDE SEQUENCE</scope>
    <source>
        <strain evidence="2">ECLA1</strain>
    </source>
</reference>
<protein>
    <submittedName>
        <fullName evidence="2">Uncharacterized protein</fullName>
    </submittedName>
</protein>
<keyword evidence="3" id="KW-1185">Reference proteome</keyword>
<sequence>METKAATSNLNPHDVDPDDPFDLKKSQDLEDADGIHSTSCSSSDYEMSDADNFCPNSEIDSDVEIPFQGILQCYKPPQTVQNKSNRVEISHHEAQDPQEWQDPQEIVKGRKLWAKSARKERRIIMNDMRLFGRLLLEVQKVAHDDNVTGADLLDRVNFEHLSKAITNLTSNEHGHLKAGLKLAIGYISKKSIKDTIPAIEKLVEIRAECGIAENNPFLFPNTESSLDHVIGSTSIKSVVDKLVDKLKSPHLMTADKFRHRAATLFAQINLP</sequence>
<proteinExistence type="predicted"/>
<evidence type="ECO:0000256" key="1">
    <source>
        <dbReference type="SAM" id="MobiDB-lite"/>
    </source>
</evidence>
<evidence type="ECO:0000313" key="2">
    <source>
        <dbReference type="EMBL" id="KAK3756667.1"/>
    </source>
</evidence>
<name>A0AAE0YTC7_9GAST</name>
<feature type="compositionally biased region" description="Polar residues" evidence="1">
    <location>
        <begin position="1"/>
        <end position="11"/>
    </location>
</feature>
<dbReference type="AlphaFoldDB" id="A0AAE0YTC7"/>
<feature type="compositionally biased region" description="Polar residues" evidence="1">
    <location>
        <begin position="36"/>
        <end position="45"/>
    </location>
</feature>
<dbReference type="PANTHER" id="PTHR33480:SF1">
    <property type="entry name" value="TYR RECOMBINASE DOMAIN-CONTAINING PROTEIN"/>
    <property type="match status" value="1"/>
</dbReference>
<dbReference type="PANTHER" id="PTHR33480">
    <property type="entry name" value="SET DOMAIN-CONTAINING PROTEIN-RELATED"/>
    <property type="match status" value="1"/>
</dbReference>
<comment type="caution">
    <text evidence="2">The sequence shown here is derived from an EMBL/GenBank/DDBJ whole genome shotgun (WGS) entry which is preliminary data.</text>
</comment>